<evidence type="ECO:0000259" key="3">
    <source>
        <dbReference type="Pfam" id="PF07859"/>
    </source>
</evidence>
<reference evidence="4" key="1">
    <citation type="submission" date="2019-12" db="EMBL/GenBank/DDBJ databases">
        <authorList>
            <person name="Cremers G."/>
        </authorList>
    </citation>
    <scope>NUCLEOTIDE SEQUENCE</scope>
    <source>
        <strain evidence="4">Vvax</strain>
    </source>
</reference>
<dbReference type="InterPro" id="IPR002168">
    <property type="entry name" value="Lipase_GDXG_HIS_AS"/>
</dbReference>
<dbReference type="PANTHER" id="PTHR23025:SF3">
    <property type="entry name" value="HORMONE-SENSITIVE LIPASE"/>
    <property type="match status" value="1"/>
</dbReference>
<accession>A0A679JEY4</accession>
<dbReference type="InterPro" id="IPR013094">
    <property type="entry name" value="AB_hydrolase_3"/>
</dbReference>
<dbReference type="AlphaFoldDB" id="A0A679JEY4"/>
<dbReference type="GO" id="GO:0019433">
    <property type="term" value="P:triglyceride catabolic process"/>
    <property type="evidence" value="ECO:0007669"/>
    <property type="project" value="TreeGrafter"/>
</dbReference>
<dbReference type="InterPro" id="IPR029058">
    <property type="entry name" value="AB_hydrolase_fold"/>
</dbReference>
<evidence type="ECO:0000256" key="1">
    <source>
        <dbReference type="ARBA" id="ARBA00010515"/>
    </source>
</evidence>
<organism evidence="4">
    <name type="scientific">Variovorax paradoxus</name>
    <dbReference type="NCBI Taxonomy" id="34073"/>
    <lineage>
        <taxon>Bacteria</taxon>
        <taxon>Pseudomonadati</taxon>
        <taxon>Pseudomonadota</taxon>
        <taxon>Betaproteobacteria</taxon>
        <taxon>Burkholderiales</taxon>
        <taxon>Comamonadaceae</taxon>
        <taxon>Variovorax</taxon>
    </lineage>
</organism>
<dbReference type="Gene3D" id="3.40.50.1820">
    <property type="entry name" value="alpha/beta hydrolase"/>
    <property type="match status" value="1"/>
</dbReference>
<feature type="domain" description="Alpha/beta hydrolase fold-3" evidence="3">
    <location>
        <begin position="96"/>
        <end position="302"/>
    </location>
</feature>
<sequence length="331" mass="36450">MSFEDPAISVPIPTRSPLDPQVEQFVRAMDADAGKFGRRETLSIAEAREIAETVRKRWVAGGPEMARSVEHSVPTRHGDVRVRAHYPAQRDLKGVFVYLHGGGFVLGSLDTHDRVMREYAQRAGIVVIGVHYTRAPDAKFPRPMQECADVLRWVAANGALLDVDATQLFVGGDSAGANFSMGASIELRDRGEKILKGIVLNYGSVSSNLYRNSVIQYGGGDYGLSLMSMMWFRAMHVATGADLTDPRVDILRADLRSLPPTWMVVAECDPVHDDMVELGEMMRAVGNDVRMKVYRGAAHSFLEAVSISDLAVEAFEDTARWLRERSAAVAN</sequence>
<protein>
    <submittedName>
        <fullName evidence="4">Acetyl esterase</fullName>
        <ecNumber evidence="4">3.1.1.-</ecNumber>
    </submittedName>
</protein>
<comment type="similarity">
    <text evidence="1">Belongs to the 'GDXG' lipolytic enzyme family.</text>
</comment>
<name>A0A679JEY4_VARPD</name>
<keyword evidence="2 4" id="KW-0378">Hydrolase</keyword>
<dbReference type="EMBL" id="LR743508">
    <property type="protein sequence ID" value="CAA2109329.1"/>
    <property type="molecule type" value="Genomic_DNA"/>
</dbReference>
<proteinExistence type="inferred from homology"/>
<dbReference type="PANTHER" id="PTHR23025">
    <property type="entry name" value="TRIACYLGLYCEROL LIPASE"/>
    <property type="match status" value="1"/>
</dbReference>
<evidence type="ECO:0000256" key="2">
    <source>
        <dbReference type="ARBA" id="ARBA00022801"/>
    </source>
</evidence>
<dbReference type="GO" id="GO:0004806">
    <property type="term" value="F:triacylglycerol lipase activity"/>
    <property type="evidence" value="ECO:0007669"/>
    <property type="project" value="TreeGrafter"/>
</dbReference>
<dbReference type="EC" id="3.1.1.-" evidence="4"/>
<dbReference type="GO" id="GO:0005829">
    <property type="term" value="C:cytosol"/>
    <property type="evidence" value="ECO:0007669"/>
    <property type="project" value="TreeGrafter"/>
</dbReference>
<dbReference type="PROSITE" id="PS01173">
    <property type="entry name" value="LIPASE_GDXG_HIS"/>
    <property type="match status" value="1"/>
</dbReference>
<gene>
    <name evidence="4" type="primary">aes_3</name>
    <name evidence="4" type="ORF">VVAX_05600</name>
</gene>
<dbReference type="Pfam" id="PF07859">
    <property type="entry name" value="Abhydrolase_3"/>
    <property type="match status" value="1"/>
</dbReference>
<dbReference type="RefSeq" id="WP_339093273.1">
    <property type="nucleotide sequence ID" value="NZ_LR743508.1"/>
</dbReference>
<dbReference type="SUPFAM" id="SSF53474">
    <property type="entry name" value="alpha/beta-Hydrolases"/>
    <property type="match status" value="1"/>
</dbReference>
<evidence type="ECO:0000313" key="4">
    <source>
        <dbReference type="EMBL" id="CAA2109329.1"/>
    </source>
</evidence>
<dbReference type="GO" id="GO:0004771">
    <property type="term" value="F:sterol ester esterase activity"/>
    <property type="evidence" value="ECO:0007669"/>
    <property type="project" value="TreeGrafter"/>
</dbReference>